<keyword evidence="3" id="KW-1185">Reference proteome</keyword>
<dbReference type="Proteomes" id="UP000321525">
    <property type="component" value="Unassembled WGS sequence"/>
</dbReference>
<reference evidence="2 4" key="1">
    <citation type="submission" date="2019-07" db="EMBL/GenBank/DDBJ databases">
        <title>Genomes of sea-ice associated Colwellia species.</title>
        <authorList>
            <person name="Bowman J.P."/>
        </authorList>
    </citation>
    <scope>NUCLEOTIDE SEQUENCE [LARGE SCALE GENOMIC DNA]</scope>
    <source>
        <strain evidence="1 3">ACAM 607</strain>
        <strain evidence="2 4">IC036</strain>
    </source>
</reference>
<accession>A0A5C6QRJ2</accession>
<comment type="caution">
    <text evidence="2">The sequence shown here is derived from an EMBL/GenBank/DDBJ whole genome shotgun (WGS) entry which is preliminary data.</text>
</comment>
<proteinExistence type="predicted"/>
<dbReference type="Proteomes" id="UP000321917">
    <property type="component" value="Unassembled WGS sequence"/>
</dbReference>
<dbReference type="Pfam" id="PF08002">
    <property type="entry name" value="DUF1697"/>
    <property type="match status" value="1"/>
</dbReference>
<organism evidence="2 4">
    <name type="scientific">Colwellia hornerae</name>
    <dbReference type="NCBI Taxonomy" id="89402"/>
    <lineage>
        <taxon>Bacteria</taxon>
        <taxon>Pseudomonadati</taxon>
        <taxon>Pseudomonadota</taxon>
        <taxon>Gammaproteobacteria</taxon>
        <taxon>Alteromonadales</taxon>
        <taxon>Colwelliaceae</taxon>
        <taxon>Colwellia</taxon>
    </lineage>
</organism>
<gene>
    <name evidence="1" type="ORF">ESZ26_04750</name>
    <name evidence="2" type="ORF">ESZ27_02330</name>
</gene>
<name>A0A5C6QRJ2_9GAMM</name>
<sequence>MNTYISLLRGINVSGQKK</sequence>
<evidence type="ECO:0000313" key="2">
    <source>
        <dbReference type="EMBL" id="TWX71343.1"/>
    </source>
</evidence>
<dbReference type="AlphaFoldDB" id="A0A5C6QRJ2"/>
<dbReference type="SUPFAM" id="SSF160379">
    <property type="entry name" value="SP0830-like"/>
    <property type="match status" value="1"/>
</dbReference>
<protein>
    <submittedName>
        <fullName evidence="2">DUF1697 domain-containing protein</fullName>
    </submittedName>
</protein>
<dbReference type="EMBL" id="VOLR01000005">
    <property type="protein sequence ID" value="TWX62010.1"/>
    <property type="molecule type" value="Genomic_DNA"/>
</dbReference>
<dbReference type="EMBL" id="VOLQ01000003">
    <property type="protein sequence ID" value="TWX71343.1"/>
    <property type="molecule type" value="Genomic_DNA"/>
</dbReference>
<evidence type="ECO:0000313" key="4">
    <source>
        <dbReference type="Proteomes" id="UP000321917"/>
    </source>
</evidence>
<dbReference type="InterPro" id="IPR012545">
    <property type="entry name" value="DUF1697"/>
</dbReference>
<evidence type="ECO:0000313" key="3">
    <source>
        <dbReference type="Proteomes" id="UP000321525"/>
    </source>
</evidence>
<evidence type="ECO:0000313" key="1">
    <source>
        <dbReference type="EMBL" id="TWX62010.1"/>
    </source>
</evidence>